<sequence>MTITRTCYRGLLDKFEKMRVNCFCNLSEVGKRIKEKLNEEEITLFRSSVLGWILDIEHMPRLSGQLNICFVANYIEEFNGNVEKDVIRFHVANSLISFTKADLAIVTGLKINGVKPAVSDNVGGDMCRRYFGTKEVIVRQDIVQALERYNRNNPGTEENDGLKLGLLYALAHGLFGNQYAIRLPGKYINLVQDLDAFNSYPWGDDVWDDLVANMKNNAEALKFCTRKRVAFTACMQAIQIWAFETFPILANERLCYVIKDKENVIPRTLKWAFHKKPSIQKFCELIFSNDKFEWTKIVPSADEIQRIQGLVGGESNEAKDLRIDATIKNTKQSKKDARGKKGKEIQRANSGGNNKRKKAGQKEKGECSRRVLRKKGKVVDSEESRSNESGDESKAGKGIIMKTLVKQSKEIANMRAEIKEMKINQDAMLKKILSLVKEISKTKGKKEVMKDREDMEDEAMKDISDEHSSTDGNESESSEEDSQENDKDEAMKDVSDQKSSTPDNENESSEEDSQENDKDVSYQKSSTPDNENESSEKDSQENDKDEAIKDVSDQKSSTPDNENESSEEDSQENDKDEAIKDVSDQKSSTPDNENESSEEDSQENDKGKQKDEQQADDTEVDNETIAQRIAKMKNDAPNFNLLSQTHEGKDLSEETIAQGIANMENDAPNFNLLSQTDERKEPSEETQGIANMKDDAPNFNLLSQTDEGKELSEKEEIMINLTGSKRNTEGGPQKEKTTNNIEDGKEQAEGSGKEKDENKKQKMQSDQKTSEEADNEIWSQENSQFIRELVMNAEMTERLMLGKGTLQEDKETEDKETEDKETEDIQSKVQKTSTKTQRTKRRAKSPDRYTPAGQSADAKRRRKERAKRVAEEEFLPPCKEMYGPFSEDPTDAIDQEEVNKFTEYLKIGLMKKPKKEHNVIRRYKADYEIMSSNPLILDTMKIESKTWLHDLFVNHQWLSHKHIEVGMYYLERKRVHYKLRQKYTTTGPFFMELLKREHDMILDRKTTLKDAAEKGNICEYILGTSTSYSLHWADADFVYIPLNTGCHWVLLVYEVKARKMKVYNSNKRRGESLRDIVAYKTCIQNMLPKVLDYHTVYEAMEEEPMGVRQISIENAEDCPQQDTAGNCGMFLLKIAEFLMMNMDLNELNAAMMYMFRKKMTLELIQYSSKRQNKIQEK</sequence>
<dbReference type="PROSITE" id="PS50600">
    <property type="entry name" value="ULP_PROTEASE"/>
    <property type="match status" value="1"/>
</dbReference>
<protein>
    <recommendedName>
        <fullName evidence="6">Ubiquitin-like protease family profile domain-containing protein</fullName>
    </recommendedName>
</protein>
<dbReference type="InterPro" id="IPR003653">
    <property type="entry name" value="Peptidase_C48_C"/>
</dbReference>
<feature type="compositionally biased region" description="Basic and acidic residues" evidence="5">
    <location>
        <begin position="572"/>
        <end position="584"/>
    </location>
</feature>
<feature type="compositionally biased region" description="Acidic residues" evidence="5">
    <location>
        <begin position="592"/>
        <end position="602"/>
    </location>
</feature>
<feature type="compositionally biased region" description="Basic and acidic residues" evidence="5">
    <location>
        <begin position="726"/>
        <end position="771"/>
    </location>
</feature>
<feature type="compositionally biased region" description="Basic and acidic residues" evidence="5">
    <location>
        <begin position="438"/>
        <end position="469"/>
    </location>
</feature>
<feature type="coiled-coil region" evidence="4">
    <location>
        <begin position="404"/>
        <end position="431"/>
    </location>
</feature>
<evidence type="ECO:0000256" key="1">
    <source>
        <dbReference type="ARBA" id="ARBA00005234"/>
    </source>
</evidence>
<feature type="compositionally biased region" description="Acidic residues" evidence="5">
    <location>
        <begin position="473"/>
        <end position="483"/>
    </location>
</feature>
<dbReference type="Proteomes" id="UP001152523">
    <property type="component" value="Unassembled WGS sequence"/>
</dbReference>
<evidence type="ECO:0000256" key="3">
    <source>
        <dbReference type="ARBA" id="ARBA00022801"/>
    </source>
</evidence>
<feature type="compositionally biased region" description="Basic and acidic residues" evidence="5">
    <location>
        <begin position="534"/>
        <end position="553"/>
    </location>
</feature>
<gene>
    <name evidence="7" type="ORF">CEPIT_LOCUS20759</name>
    <name evidence="8" type="ORF">CEPIT_LOCUS37526</name>
</gene>
<keyword evidence="4" id="KW-0175">Coiled coil</keyword>
<dbReference type="AlphaFoldDB" id="A0AAV0FVL3"/>
<dbReference type="Pfam" id="PF09331">
    <property type="entry name" value="DUF1985"/>
    <property type="match status" value="1"/>
</dbReference>
<evidence type="ECO:0000313" key="8">
    <source>
        <dbReference type="EMBL" id="CAH9139346.1"/>
    </source>
</evidence>
<dbReference type="GO" id="GO:0008234">
    <property type="term" value="F:cysteine-type peptidase activity"/>
    <property type="evidence" value="ECO:0007669"/>
    <property type="project" value="InterPro"/>
</dbReference>
<feature type="domain" description="Ubiquitin-like protease family profile" evidence="6">
    <location>
        <begin position="920"/>
        <end position="1138"/>
    </location>
</feature>
<dbReference type="EMBL" id="CAMAPF010001015">
    <property type="protein sequence ID" value="CAH9139346.1"/>
    <property type="molecule type" value="Genomic_DNA"/>
</dbReference>
<feature type="compositionally biased region" description="Basic and acidic residues" evidence="5">
    <location>
        <begin position="706"/>
        <end position="717"/>
    </location>
</feature>
<dbReference type="PANTHER" id="PTHR48449:SF1">
    <property type="entry name" value="DUF1985 DOMAIN-CONTAINING PROTEIN"/>
    <property type="match status" value="1"/>
</dbReference>
<dbReference type="InterPro" id="IPR038765">
    <property type="entry name" value="Papain-like_cys_pep_sf"/>
</dbReference>
<feature type="compositionally biased region" description="Acidic residues" evidence="5">
    <location>
        <begin position="504"/>
        <end position="514"/>
    </location>
</feature>
<evidence type="ECO:0000313" key="7">
    <source>
        <dbReference type="EMBL" id="CAH9114500.1"/>
    </source>
</evidence>
<comment type="caution">
    <text evidence="8">The sequence shown here is derived from an EMBL/GenBank/DDBJ whole genome shotgun (WGS) entry which is preliminary data.</text>
</comment>
<feature type="region of interest" description="Disordered" evidence="5">
    <location>
        <begin position="324"/>
        <end position="395"/>
    </location>
</feature>
<evidence type="ECO:0000259" key="6">
    <source>
        <dbReference type="PROSITE" id="PS50600"/>
    </source>
</evidence>
<accession>A0AAV0FVL3</accession>
<feature type="compositionally biased region" description="Basic and acidic residues" evidence="5">
    <location>
        <begin position="603"/>
        <end position="613"/>
    </location>
</feature>
<feature type="compositionally biased region" description="Basic and acidic residues" evidence="5">
    <location>
        <begin position="484"/>
        <end position="496"/>
    </location>
</feature>
<organism evidence="8 9">
    <name type="scientific">Cuscuta epithymum</name>
    <dbReference type="NCBI Taxonomy" id="186058"/>
    <lineage>
        <taxon>Eukaryota</taxon>
        <taxon>Viridiplantae</taxon>
        <taxon>Streptophyta</taxon>
        <taxon>Embryophyta</taxon>
        <taxon>Tracheophyta</taxon>
        <taxon>Spermatophyta</taxon>
        <taxon>Magnoliopsida</taxon>
        <taxon>eudicotyledons</taxon>
        <taxon>Gunneridae</taxon>
        <taxon>Pentapetalae</taxon>
        <taxon>asterids</taxon>
        <taxon>lamiids</taxon>
        <taxon>Solanales</taxon>
        <taxon>Convolvulaceae</taxon>
        <taxon>Cuscuteae</taxon>
        <taxon>Cuscuta</taxon>
        <taxon>Cuscuta subgen. Cuscuta</taxon>
    </lineage>
</organism>
<dbReference type="GO" id="GO:0006508">
    <property type="term" value="P:proteolysis"/>
    <property type="evidence" value="ECO:0007669"/>
    <property type="project" value="UniProtKB-KW"/>
</dbReference>
<reference evidence="8" key="1">
    <citation type="submission" date="2022-07" db="EMBL/GenBank/DDBJ databases">
        <authorList>
            <person name="Macas J."/>
            <person name="Novak P."/>
            <person name="Neumann P."/>
        </authorList>
    </citation>
    <scope>NUCLEOTIDE SEQUENCE</scope>
</reference>
<feature type="compositionally biased region" description="Low complexity" evidence="5">
    <location>
        <begin position="827"/>
        <end position="836"/>
    </location>
</feature>
<keyword evidence="9" id="KW-1185">Reference proteome</keyword>
<feature type="compositionally biased region" description="Basic and acidic residues" evidence="5">
    <location>
        <begin position="360"/>
        <end position="369"/>
    </location>
</feature>
<feature type="compositionally biased region" description="Acidic residues" evidence="5">
    <location>
        <begin position="814"/>
        <end position="824"/>
    </location>
</feature>
<dbReference type="InterPro" id="IPR015410">
    <property type="entry name" value="DUF1985"/>
</dbReference>
<dbReference type="PANTHER" id="PTHR48449">
    <property type="entry name" value="DUF1985 DOMAIN-CONTAINING PROTEIN"/>
    <property type="match status" value="1"/>
</dbReference>
<feature type="region of interest" description="Disordered" evidence="5">
    <location>
        <begin position="438"/>
        <end position="780"/>
    </location>
</feature>
<feature type="region of interest" description="Disordered" evidence="5">
    <location>
        <begin position="800"/>
        <end position="870"/>
    </location>
</feature>
<evidence type="ECO:0000256" key="4">
    <source>
        <dbReference type="SAM" id="Coils"/>
    </source>
</evidence>
<evidence type="ECO:0000256" key="5">
    <source>
        <dbReference type="SAM" id="MobiDB-lite"/>
    </source>
</evidence>
<keyword evidence="2" id="KW-0645">Protease</keyword>
<evidence type="ECO:0000256" key="2">
    <source>
        <dbReference type="ARBA" id="ARBA00022670"/>
    </source>
</evidence>
<comment type="similarity">
    <text evidence="1">Belongs to the peptidase C48 family.</text>
</comment>
<dbReference type="Gene3D" id="3.40.395.10">
    <property type="entry name" value="Adenoviral Proteinase, Chain A"/>
    <property type="match status" value="1"/>
</dbReference>
<name>A0AAV0FVL3_9ASTE</name>
<keyword evidence="3" id="KW-0378">Hydrolase</keyword>
<evidence type="ECO:0000313" key="9">
    <source>
        <dbReference type="Proteomes" id="UP001152523"/>
    </source>
</evidence>
<dbReference type="SUPFAM" id="SSF54001">
    <property type="entry name" value="Cysteine proteinases"/>
    <property type="match status" value="1"/>
</dbReference>
<proteinExistence type="inferred from homology"/>
<feature type="compositionally biased region" description="Acidic residues" evidence="5">
    <location>
        <begin position="561"/>
        <end position="571"/>
    </location>
</feature>
<dbReference type="EMBL" id="CAMAPF010000225">
    <property type="protein sequence ID" value="CAH9114500.1"/>
    <property type="molecule type" value="Genomic_DNA"/>
</dbReference>
<feature type="compositionally biased region" description="Basic and acidic residues" evidence="5">
    <location>
        <begin position="377"/>
        <end position="395"/>
    </location>
</feature>
<dbReference type="Pfam" id="PF02902">
    <property type="entry name" value="Peptidase_C48"/>
    <property type="match status" value="1"/>
</dbReference>